<protein>
    <submittedName>
        <fullName evidence="2">Uncharacterized protein</fullName>
    </submittedName>
</protein>
<evidence type="ECO:0000313" key="3">
    <source>
        <dbReference type="Proteomes" id="UP000299102"/>
    </source>
</evidence>
<evidence type="ECO:0000256" key="1">
    <source>
        <dbReference type="SAM" id="MobiDB-lite"/>
    </source>
</evidence>
<name>A0A4C1XPK8_EUMVA</name>
<dbReference type="EMBL" id="BGZK01000928">
    <property type="protein sequence ID" value="GBP65428.1"/>
    <property type="molecule type" value="Genomic_DNA"/>
</dbReference>
<keyword evidence="3" id="KW-1185">Reference proteome</keyword>
<dbReference type="AlphaFoldDB" id="A0A4C1XPK8"/>
<proteinExistence type="predicted"/>
<accession>A0A4C1XPK8</accession>
<organism evidence="2 3">
    <name type="scientific">Eumeta variegata</name>
    <name type="common">Bagworm moth</name>
    <name type="synonym">Eumeta japonica</name>
    <dbReference type="NCBI Taxonomy" id="151549"/>
    <lineage>
        <taxon>Eukaryota</taxon>
        <taxon>Metazoa</taxon>
        <taxon>Ecdysozoa</taxon>
        <taxon>Arthropoda</taxon>
        <taxon>Hexapoda</taxon>
        <taxon>Insecta</taxon>
        <taxon>Pterygota</taxon>
        <taxon>Neoptera</taxon>
        <taxon>Endopterygota</taxon>
        <taxon>Lepidoptera</taxon>
        <taxon>Glossata</taxon>
        <taxon>Ditrysia</taxon>
        <taxon>Tineoidea</taxon>
        <taxon>Psychidae</taxon>
        <taxon>Oiketicinae</taxon>
        <taxon>Eumeta</taxon>
    </lineage>
</organism>
<reference evidence="2 3" key="1">
    <citation type="journal article" date="2019" name="Commun. Biol.">
        <title>The bagworm genome reveals a unique fibroin gene that provides high tensile strength.</title>
        <authorList>
            <person name="Kono N."/>
            <person name="Nakamura H."/>
            <person name="Ohtoshi R."/>
            <person name="Tomita M."/>
            <person name="Numata K."/>
            <person name="Arakawa K."/>
        </authorList>
    </citation>
    <scope>NUCLEOTIDE SEQUENCE [LARGE SCALE GENOMIC DNA]</scope>
</reference>
<sequence length="152" mass="17286">MTDLHEGKTRNKESERLRRCAFSARVFVTPKHTAPRRSRTVAACNSNLAARVVSAALYRFRAESARERRQEGGRPHPPAPRPDVLIAPDYCTCVRTDMRVKRRNGRQMAPHLGCYADIEYLQYAASAGPPSDLGRQFKNELFPKQSEKNPYL</sequence>
<comment type="caution">
    <text evidence="2">The sequence shown here is derived from an EMBL/GenBank/DDBJ whole genome shotgun (WGS) entry which is preliminary data.</text>
</comment>
<evidence type="ECO:0000313" key="2">
    <source>
        <dbReference type="EMBL" id="GBP65428.1"/>
    </source>
</evidence>
<gene>
    <name evidence="2" type="ORF">EVAR_103310_1</name>
</gene>
<feature type="compositionally biased region" description="Basic and acidic residues" evidence="1">
    <location>
        <begin position="64"/>
        <end position="74"/>
    </location>
</feature>
<feature type="region of interest" description="Disordered" evidence="1">
    <location>
        <begin position="64"/>
        <end position="83"/>
    </location>
</feature>
<dbReference type="Proteomes" id="UP000299102">
    <property type="component" value="Unassembled WGS sequence"/>
</dbReference>